<accession>A0A0L7QJM5</accession>
<dbReference type="OrthoDB" id="7530072at2759"/>
<sequence length="519" mass="59397">MKIDWCMLKDAEEINALNRVYSSASHCNWLLFVFSYLLTSSILLSQTLVPLTDVNANDLLVRAEYFVDYEDYFYLITTHTVVENLCAFGMQISSDILNTIIMMHISGMFEVTGLSKEDITRLYGFFFSRLFKIFEDCMHSSGVFQICLVTVSITTIMLKALEMMSPTGNLQNKFFTVVFIVSYYILLYIDMIPGEKIIQSSEVLFFKAYCAKWYTTSVKSQKMLLFLMHRFMEPCRLQLKNVLAMGNEMYVVVSVFFTTEISIDLLIDTMPATLMCMLVVLKYATFWVKNDGYNQAFEHMRIDCCGLKDVEEINALRRGYSKASRYSTFLLLSSCLLLFSIVFLHTLSQTTNTITSRNETRANGLIVLTEYFVDYEQYIYPITTHVVVGIFMGFAIQIGSDLLNMIFMMHVSGMFDAIGHRFERLFDNAPGYAATKDALANWNCRFDERQDYCIEYHLRTMKFTKDIQQLGANSYLAQLILSVLAIVALLYRVLRKLVRGANAGTKIAAAGVAEMHGAL</sequence>
<dbReference type="GO" id="GO:0005886">
    <property type="term" value="C:plasma membrane"/>
    <property type="evidence" value="ECO:0007669"/>
    <property type="project" value="TreeGrafter"/>
</dbReference>
<evidence type="ECO:0000256" key="4">
    <source>
        <dbReference type="ARBA" id="ARBA00022725"/>
    </source>
</evidence>
<evidence type="ECO:0000256" key="11">
    <source>
        <dbReference type="ARBA" id="ARBA00038679"/>
    </source>
</evidence>
<feature type="transmembrane region" description="Helical" evidence="12">
    <location>
        <begin position="326"/>
        <end position="347"/>
    </location>
</feature>
<dbReference type="InterPro" id="IPR004117">
    <property type="entry name" value="7tm6_olfct_rcpt"/>
</dbReference>
<gene>
    <name evidence="13" type="ORF">WH47_02293</name>
</gene>
<dbReference type="Pfam" id="PF02949">
    <property type="entry name" value="7tm_6"/>
    <property type="match status" value="2"/>
</dbReference>
<dbReference type="GO" id="GO:0004984">
    <property type="term" value="F:olfactory receptor activity"/>
    <property type="evidence" value="ECO:0007669"/>
    <property type="project" value="InterPro"/>
</dbReference>
<feature type="transmembrane region" description="Helical" evidence="12">
    <location>
        <begin position="475"/>
        <end position="494"/>
    </location>
</feature>
<proteinExistence type="inferred from homology"/>
<dbReference type="Proteomes" id="UP000053825">
    <property type="component" value="Unassembled WGS sequence"/>
</dbReference>
<feature type="transmembrane region" description="Helical" evidence="12">
    <location>
        <begin position="142"/>
        <end position="161"/>
    </location>
</feature>
<keyword evidence="8" id="KW-0807">Transducer</keyword>
<dbReference type="PANTHER" id="PTHR21137:SF37">
    <property type="entry name" value="ODORANT RECEPTOR 46A, ISOFORM B-RELATED"/>
    <property type="match status" value="1"/>
</dbReference>
<evidence type="ECO:0000256" key="9">
    <source>
        <dbReference type="ARBA" id="ARBA00037764"/>
    </source>
</evidence>
<evidence type="ECO:0000256" key="12">
    <source>
        <dbReference type="SAM" id="Phobius"/>
    </source>
</evidence>
<feature type="transmembrane region" description="Helical" evidence="12">
    <location>
        <begin position="378"/>
        <end position="396"/>
    </location>
</feature>
<evidence type="ECO:0000256" key="5">
    <source>
        <dbReference type="ARBA" id="ARBA00022989"/>
    </source>
</evidence>
<dbReference type="PANTHER" id="PTHR21137">
    <property type="entry name" value="ODORANT RECEPTOR"/>
    <property type="match status" value="1"/>
</dbReference>
<evidence type="ECO:0000256" key="8">
    <source>
        <dbReference type="ARBA" id="ARBA00023224"/>
    </source>
</evidence>
<keyword evidence="3 12" id="KW-0812">Transmembrane</keyword>
<dbReference type="AlphaFoldDB" id="A0A0L7QJM5"/>
<keyword evidence="2" id="KW-0716">Sensory transduction</keyword>
<organism evidence="13 14">
    <name type="scientific">Habropoda laboriosa</name>
    <dbReference type="NCBI Taxonomy" id="597456"/>
    <lineage>
        <taxon>Eukaryota</taxon>
        <taxon>Metazoa</taxon>
        <taxon>Ecdysozoa</taxon>
        <taxon>Arthropoda</taxon>
        <taxon>Hexapoda</taxon>
        <taxon>Insecta</taxon>
        <taxon>Pterygota</taxon>
        <taxon>Neoptera</taxon>
        <taxon>Endopterygota</taxon>
        <taxon>Hymenoptera</taxon>
        <taxon>Apocrita</taxon>
        <taxon>Aculeata</taxon>
        <taxon>Apoidea</taxon>
        <taxon>Anthophila</taxon>
        <taxon>Apidae</taxon>
        <taxon>Habropoda</taxon>
    </lineage>
</organism>
<keyword evidence="5 12" id="KW-1133">Transmembrane helix</keyword>
<dbReference type="EMBL" id="KQ415081">
    <property type="protein sequence ID" value="KOC58818.1"/>
    <property type="molecule type" value="Genomic_DNA"/>
</dbReference>
<evidence type="ECO:0000256" key="3">
    <source>
        <dbReference type="ARBA" id="ARBA00022692"/>
    </source>
</evidence>
<evidence type="ECO:0000256" key="2">
    <source>
        <dbReference type="ARBA" id="ARBA00022606"/>
    </source>
</evidence>
<evidence type="ECO:0000256" key="7">
    <source>
        <dbReference type="ARBA" id="ARBA00023170"/>
    </source>
</evidence>
<evidence type="ECO:0000256" key="6">
    <source>
        <dbReference type="ARBA" id="ARBA00023136"/>
    </source>
</evidence>
<keyword evidence="7" id="KW-0675">Receptor</keyword>
<evidence type="ECO:0000313" key="13">
    <source>
        <dbReference type="EMBL" id="KOC58818.1"/>
    </source>
</evidence>
<comment type="function">
    <text evidence="9">Odorant receptor which mediates acceptance or avoidance behavior, depending on its substrates. The odorant receptor repertoire encodes a large collection of odor stimuli that vary widely in identity, intensity, and duration. May form a complex with Orco to form odorant-sensing units, providing sensitive and prolonged odorant signaling and calcium permeability.</text>
</comment>
<reference evidence="13 14" key="1">
    <citation type="submission" date="2015-07" db="EMBL/GenBank/DDBJ databases">
        <title>The genome of Habropoda laboriosa.</title>
        <authorList>
            <person name="Pan H."/>
            <person name="Kapheim K."/>
        </authorList>
    </citation>
    <scope>NUCLEOTIDE SEQUENCE [LARGE SCALE GENOMIC DNA]</scope>
    <source>
        <strain evidence="13">0110345459</strain>
    </source>
</reference>
<feature type="transmembrane region" description="Helical" evidence="12">
    <location>
        <begin position="29"/>
        <end position="49"/>
    </location>
</feature>
<evidence type="ECO:0000256" key="10">
    <source>
        <dbReference type="ARBA" id="ARBA00037946"/>
    </source>
</evidence>
<dbReference type="GO" id="GO:0005549">
    <property type="term" value="F:odorant binding"/>
    <property type="evidence" value="ECO:0007669"/>
    <property type="project" value="InterPro"/>
</dbReference>
<keyword evidence="6 12" id="KW-0472">Membrane</keyword>
<feature type="transmembrane region" description="Helical" evidence="12">
    <location>
        <begin position="173"/>
        <end position="189"/>
    </location>
</feature>
<dbReference type="STRING" id="597456.A0A0L7QJM5"/>
<keyword evidence="14" id="KW-1185">Reference proteome</keyword>
<comment type="subcellular location">
    <subcellularLocation>
        <location evidence="1">Membrane</location>
        <topology evidence="1">Multi-pass membrane protein</topology>
    </subcellularLocation>
</comment>
<name>A0A0L7QJM5_9HYME</name>
<comment type="subunit">
    <text evidence="11">Interacts with Orco. Complexes exist early in the endomembrane system in olfactory sensory neurons (OSNs), coupling these complexes to the conserved ciliary trafficking pathway.</text>
</comment>
<evidence type="ECO:0000313" key="14">
    <source>
        <dbReference type="Proteomes" id="UP000053825"/>
    </source>
</evidence>
<evidence type="ECO:0000256" key="1">
    <source>
        <dbReference type="ARBA" id="ARBA00004141"/>
    </source>
</evidence>
<protein>
    <submittedName>
        <fullName evidence="13">Uncharacterized protein</fullName>
    </submittedName>
</protein>
<comment type="similarity">
    <text evidence="10">Belongs to the insect chemoreceptor superfamily. Heteromeric odorant receptor channel (TC 1.A.69) family. Or2a subfamily.</text>
</comment>
<keyword evidence="4" id="KW-0552">Olfaction</keyword>
<dbReference type="GO" id="GO:0007165">
    <property type="term" value="P:signal transduction"/>
    <property type="evidence" value="ECO:0007669"/>
    <property type="project" value="UniProtKB-KW"/>
</dbReference>